<dbReference type="InterPro" id="IPR016195">
    <property type="entry name" value="Pol/histidinol_Pase-like"/>
</dbReference>
<dbReference type="NCBIfam" id="NF038032">
    <property type="entry name" value="CehA_McbA_metalo"/>
    <property type="match status" value="1"/>
</dbReference>
<accession>A0AAT9LDF1</accession>
<name>A0AAT9LDF1_9FIRM</name>
<dbReference type="InterPro" id="IPR004013">
    <property type="entry name" value="PHP_dom"/>
</dbReference>
<dbReference type="InterPro" id="IPR003141">
    <property type="entry name" value="Pol/His_phosphatase_N"/>
</dbReference>
<proteinExistence type="predicted"/>
<dbReference type="SMART" id="SM00481">
    <property type="entry name" value="POLIIIAc"/>
    <property type="match status" value="1"/>
</dbReference>
<dbReference type="InterPro" id="IPR052018">
    <property type="entry name" value="PHP_domain"/>
</dbReference>
<dbReference type="PANTHER" id="PTHR42924">
    <property type="entry name" value="EXONUCLEASE"/>
    <property type="match status" value="1"/>
</dbReference>
<dbReference type="GO" id="GO:0004534">
    <property type="term" value="F:5'-3' RNA exonuclease activity"/>
    <property type="evidence" value="ECO:0007669"/>
    <property type="project" value="TreeGrafter"/>
</dbReference>
<reference evidence="2" key="2">
    <citation type="journal article" date="2023" name="Biology">
        <title>Prokaryotic Life Associated with Coal-Fire Gas Vents Revealed by Metagenomics.</title>
        <authorList>
            <person name="Kadnikov V.V."/>
            <person name="Mardanov A.V."/>
            <person name="Beletsky A.V."/>
            <person name="Karnachuk O.V."/>
            <person name="Ravin N.V."/>
        </authorList>
    </citation>
    <scope>NUCLEOTIDE SEQUENCE</scope>
    <source>
        <strain evidence="2">Bu02</strain>
    </source>
</reference>
<dbReference type="GO" id="GO:0035312">
    <property type="term" value="F:5'-3' DNA exonuclease activity"/>
    <property type="evidence" value="ECO:0007669"/>
    <property type="project" value="TreeGrafter"/>
</dbReference>
<dbReference type="Pfam" id="PF02811">
    <property type="entry name" value="PHP"/>
    <property type="match status" value="1"/>
</dbReference>
<reference evidence="2" key="1">
    <citation type="submission" date="2020-10" db="EMBL/GenBank/DDBJ databases">
        <authorList>
            <person name="Kadnikov V."/>
            <person name="Beletsky A.V."/>
            <person name="Mardanov A.V."/>
            <person name="Karnachuk O.V."/>
            <person name="Ravin N.V."/>
        </authorList>
    </citation>
    <scope>NUCLEOTIDE SEQUENCE</scope>
    <source>
        <strain evidence="2">Bu02</strain>
    </source>
</reference>
<evidence type="ECO:0000313" key="2">
    <source>
        <dbReference type="EMBL" id="QUL98788.1"/>
    </source>
</evidence>
<protein>
    <submittedName>
        <fullName evidence="2">PHP domain-containing protein</fullName>
    </submittedName>
</protein>
<dbReference type="KEGG" id="fcz:IMF26_01525"/>
<organism evidence="2">
    <name type="scientific">Candidatus Fermentithermobacillus carboniphilus</name>
    <dbReference type="NCBI Taxonomy" id="3085328"/>
    <lineage>
        <taxon>Bacteria</taxon>
        <taxon>Bacillati</taxon>
        <taxon>Bacillota</taxon>
        <taxon>Candidatus Fermentithermobacillia</taxon>
        <taxon>Candidatus Fermentithermobacillales</taxon>
        <taxon>Candidatus Fermentithermobacillaceae</taxon>
        <taxon>Candidatus Fermentithermobacillus</taxon>
    </lineage>
</organism>
<dbReference type="Pfam" id="PF13263">
    <property type="entry name" value="PHP_C"/>
    <property type="match status" value="1"/>
</dbReference>
<feature type="domain" description="Polymerase/histidinol phosphatase N-terminal" evidence="1">
    <location>
        <begin position="9"/>
        <end position="75"/>
    </location>
</feature>
<gene>
    <name evidence="2" type="ORF">IMF26_01525</name>
</gene>
<evidence type="ECO:0000259" key="1">
    <source>
        <dbReference type="SMART" id="SM00481"/>
    </source>
</evidence>
<dbReference type="AlphaFoldDB" id="A0AAT9LDF1"/>
<dbReference type="PANTHER" id="PTHR42924:SF3">
    <property type="entry name" value="POLYMERASE_HISTIDINOL PHOSPHATASE N-TERMINAL DOMAIN-CONTAINING PROTEIN"/>
    <property type="match status" value="1"/>
</dbReference>
<dbReference type="SUPFAM" id="SSF89550">
    <property type="entry name" value="PHP domain-like"/>
    <property type="match status" value="1"/>
</dbReference>
<dbReference type="CDD" id="cd07432">
    <property type="entry name" value="PHP_HisPPase"/>
    <property type="match status" value="1"/>
</dbReference>
<dbReference type="EMBL" id="CP062796">
    <property type="protein sequence ID" value="QUL98788.1"/>
    <property type="molecule type" value="Genomic_DNA"/>
</dbReference>
<sequence length="232" mass="25432">MRKKREFRIDLHVHSVFSGESLARPEDIVEAAISKGLDGICITEHGSLYASAPFEELKRKTGFPIFRGVELATDAGHMLVYGVRDSDWDDWGKDIVCNAQEVILRARALGGVAVPAHPCRLAERRGYVGEPKIVLDERIASLRYLAAIEVCNGKHSGNPSICEVLGRFAKSLGLGQTGGSDAHIPEDVGRSYTVFRTPILTEEDLVKALLSLSYYPQNEGLPHFSTSDSRPA</sequence>
<dbReference type="Gene3D" id="3.20.20.140">
    <property type="entry name" value="Metal-dependent hydrolases"/>
    <property type="match status" value="1"/>
</dbReference>